<evidence type="ECO:0000256" key="3">
    <source>
        <dbReference type="ARBA" id="ARBA00023143"/>
    </source>
</evidence>
<keyword evidence="5" id="KW-0969">Cilium</keyword>
<gene>
    <name evidence="4" type="primary">fliE</name>
    <name evidence="5" type="ORF">PUV54_16520</name>
</gene>
<keyword evidence="5" id="KW-0282">Flagellum</keyword>
<protein>
    <recommendedName>
        <fullName evidence="4">Flagellar hook-basal body complex protein FliE</fullName>
    </recommendedName>
</protein>
<evidence type="ECO:0000256" key="2">
    <source>
        <dbReference type="ARBA" id="ARBA00009272"/>
    </source>
</evidence>
<organism evidence="5 6">
    <name type="scientific">Hyphococcus flavus</name>
    <dbReference type="NCBI Taxonomy" id="1866326"/>
    <lineage>
        <taxon>Bacteria</taxon>
        <taxon>Pseudomonadati</taxon>
        <taxon>Pseudomonadota</taxon>
        <taxon>Alphaproteobacteria</taxon>
        <taxon>Parvularculales</taxon>
        <taxon>Parvularculaceae</taxon>
        <taxon>Hyphococcus</taxon>
    </lineage>
</organism>
<evidence type="ECO:0000313" key="5">
    <source>
        <dbReference type="EMBL" id="WDI31557.1"/>
    </source>
</evidence>
<keyword evidence="6" id="KW-1185">Reference proteome</keyword>
<comment type="subcellular location">
    <subcellularLocation>
        <location evidence="1 4">Bacterial flagellum basal body</location>
    </subcellularLocation>
</comment>
<evidence type="ECO:0000256" key="1">
    <source>
        <dbReference type="ARBA" id="ARBA00004117"/>
    </source>
</evidence>
<dbReference type="GO" id="GO:0009425">
    <property type="term" value="C:bacterial-type flagellum basal body"/>
    <property type="evidence" value="ECO:0007669"/>
    <property type="project" value="UniProtKB-SubCell"/>
</dbReference>
<dbReference type="PANTHER" id="PTHR34653:SF1">
    <property type="entry name" value="FLAGELLAR HOOK-BASAL BODY COMPLEX PROTEIN FLIE"/>
    <property type="match status" value="1"/>
</dbReference>
<dbReference type="RefSeq" id="WP_274493445.1">
    <property type="nucleotide sequence ID" value="NZ_CP118166.1"/>
</dbReference>
<dbReference type="GO" id="GO:0071973">
    <property type="term" value="P:bacterial-type flagellum-dependent cell motility"/>
    <property type="evidence" value="ECO:0007669"/>
    <property type="project" value="InterPro"/>
</dbReference>
<dbReference type="HAMAP" id="MF_00724">
    <property type="entry name" value="FliE"/>
    <property type="match status" value="1"/>
</dbReference>
<reference evidence="5" key="1">
    <citation type="submission" date="2023-02" db="EMBL/GenBank/DDBJ databases">
        <title>Genome sequence of Hyphococcus flavus.</title>
        <authorList>
            <person name="Rong J.-C."/>
            <person name="Zhao Q."/>
            <person name="Yi M."/>
            <person name="Wu J.-Y."/>
        </authorList>
    </citation>
    <scope>NUCLEOTIDE SEQUENCE</scope>
    <source>
        <strain evidence="5">MCCC 1K03223</strain>
    </source>
</reference>
<dbReference type="InterPro" id="IPR001624">
    <property type="entry name" value="FliE"/>
</dbReference>
<sequence>MKLATFQAAQGYNLAKSALKTENPAAKAGENIAKPAQTTDANVVFKAVHDVAATVAKGEQASMNYMTGNADPHSVVEALAAAELAVETAVTVRDKVVEAYQELIRMPV</sequence>
<dbReference type="Proteomes" id="UP001214043">
    <property type="component" value="Chromosome"/>
</dbReference>
<dbReference type="AlphaFoldDB" id="A0AAF0CH67"/>
<dbReference type="KEGG" id="hfl:PUV54_16520"/>
<dbReference type="GO" id="GO:0005198">
    <property type="term" value="F:structural molecule activity"/>
    <property type="evidence" value="ECO:0007669"/>
    <property type="project" value="InterPro"/>
</dbReference>
<dbReference type="Pfam" id="PF02049">
    <property type="entry name" value="FliE"/>
    <property type="match status" value="1"/>
</dbReference>
<evidence type="ECO:0000256" key="4">
    <source>
        <dbReference type="HAMAP-Rule" id="MF_00724"/>
    </source>
</evidence>
<keyword evidence="3 4" id="KW-0975">Bacterial flagellum</keyword>
<dbReference type="EMBL" id="CP118166">
    <property type="protein sequence ID" value="WDI31557.1"/>
    <property type="molecule type" value="Genomic_DNA"/>
</dbReference>
<comment type="similarity">
    <text evidence="2 4">Belongs to the FliE family.</text>
</comment>
<dbReference type="PANTHER" id="PTHR34653">
    <property type="match status" value="1"/>
</dbReference>
<accession>A0AAF0CH67</accession>
<dbReference type="GO" id="GO:0003774">
    <property type="term" value="F:cytoskeletal motor activity"/>
    <property type="evidence" value="ECO:0007669"/>
    <property type="project" value="InterPro"/>
</dbReference>
<proteinExistence type="inferred from homology"/>
<name>A0AAF0CH67_9PROT</name>
<evidence type="ECO:0000313" key="6">
    <source>
        <dbReference type="Proteomes" id="UP001214043"/>
    </source>
</evidence>
<keyword evidence="5" id="KW-0966">Cell projection</keyword>